<dbReference type="Pfam" id="PF13338">
    <property type="entry name" value="AbiEi_4"/>
    <property type="match status" value="1"/>
</dbReference>
<evidence type="ECO:0000259" key="1">
    <source>
        <dbReference type="Pfam" id="PF13338"/>
    </source>
</evidence>
<evidence type="ECO:0000313" key="3">
    <source>
        <dbReference type="Proteomes" id="UP000288758"/>
    </source>
</evidence>
<reference evidence="2 3" key="1">
    <citation type="submission" date="2018-12" db="EMBL/GenBank/DDBJ databases">
        <title>Complete Genome Sequence of the Corallopyronin A producing Myxobacterium Corallococcus coralloides B035.</title>
        <authorList>
            <person name="Bouhired S.M."/>
            <person name="Rupp O."/>
            <person name="Blom J."/>
            <person name="Schaeberle T.F."/>
            <person name="Kehraus S."/>
            <person name="Schiefer A."/>
            <person name="Pfarr K."/>
            <person name="Goesmann A."/>
            <person name="Hoerauf A."/>
            <person name="Koenig G.M."/>
        </authorList>
    </citation>
    <scope>NUCLEOTIDE SEQUENCE [LARGE SCALE GENOMIC DNA]</scope>
    <source>
        <strain evidence="2 3">B035</strain>
    </source>
</reference>
<dbReference type="InterPro" id="IPR025159">
    <property type="entry name" value="AbiEi_N"/>
</dbReference>
<dbReference type="Proteomes" id="UP000288758">
    <property type="component" value="Chromosome"/>
</dbReference>
<dbReference type="EMBL" id="CP034669">
    <property type="protein sequence ID" value="QAT88725.1"/>
    <property type="molecule type" value="Genomic_DNA"/>
</dbReference>
<proteinExistence type="predicted"/>
<feature type="domain" description="AbiEi antitoxin N-terminal" evidence="1">
    <location>
        <begin position="13"/>
        <end position="60"/>
    </location>
</feature>
<gene>
    <name evidence="2" type="ORF">EJ065_7200</name>
</gene>
<evidence type="ECO:0000313" key="2">
    <source>
        <dbReference type="EMBL" id="QAT88725.1"/>
    </source>
</evidence>
<sequence>MSTEPPIKPDWDQLYRVAEAQEGHFTTQQAAQAGYSPQLLAHYVRIGRASRIQRGIYRLVHFPAGEHEDLVAVWLWSEQVGTFSHQTALALYDLSDVLPARIHLTLPMAWKTRRLRVPKPVVLHYADLLDSERQWVGPVRVTTPSRTLDDCARSALTPDLMRQAALQALHRGMVRGSLPTVEEALKPFGGLDA</sequence>
<dbReference type="RefSeq" id="WP_128799827.1">
    <property type="nucleotide sequence ID" value="NZ_CP034669.1"/>
</dbReference>
<protein>
    <recommendedName>
        <fullName evidence="1">AbiEi antitoxin N-terminal domain-containing protein</fullName>
    </recommendedName>
</protein>
<name>A0A410S3D0_CORCK</name>
<organism evidence="2 3">
    <name type="scientific">Corallococcus coralloides</name>
    <name type="common">Myxococcus coralloides</name>
    <dbReference type="NCBI Taxonomy" id="184914"/>
    <lineage>
        <taxon>Bacteria</taxon>
        <taxon>Pseudomonadati</taxon>
        <taxon>Myxococcota</taxon>
        <taxon>Myxococcia</taxon>
        <taxon>Myxococcales</taxon>
        <taxon>Cystobacterineae</taxon>
        <taxon>Myxococcaceae</taxon>
        <taxon>Corallococcus</taxon>
    </lineage>
</organism>
<dbReference type="AlphaFoldDB" id="A0A410S3D0"/>
<accession>A0A410S3D0</accession>